<keyword evidence="3" id="KW-0732">Signal</keyword>
<feature type="domain" description="Thioredoxin" evidence="4">
    <location>
        <begin position="12"/>
        <end position="164"/>
    </location>
</feature>
<keyword evidence="2" id="KW-0812">Transmembrane</keyword>
<keyword evidence="2" id="KW-1133">Transmembrane helix</keyword>
<dbReference type="Gene3D" id="3.40.30.10">
    <property type="entry name" value="Glutaredoxin"/>
    <property type="match status" value="1"/>
</dbReference>
<dbReference type="AlphaFoldDB" id="A0AAV9ISN7"/>
<keyword evidence="6" id="KW-1185">Reference proteome</keyword>
<evidence type="ECO:0000256" key="2">
    <source>
        <dbReference type="SAM" id="Phobius"/>
    </source>
</evidence>
<dbReference type="GO" id="GO:0015035">
    <property type="term" value="F:protein-disulfide reductase activity"/>
    <property type="evidence" value="ECO:0007669"/>
    <property type="project" value="TreeGrafter"/>
</dbReference>
<protein>
    <recommendedName>
        <fullName evidence="4">Thioredoxin domain-containing protein</fullName>
    </recommendedName>
</protein>
<dbReference type="SUPFAM" id="SSF52833">
    <property type="entry name" value="Thioredoxin-like"/>
    <property type="match status" value="1"/>
</dbReference>
<gene>
    <name evidence="5" type="ORF">CDCA_CDCA04G1216</name>
</gene>
<name>A0AAV9ISN7_CYACA</name>
<sequence length="247" mass="26525">MRKTLLLLLLLCLAALLVRRAAAEDASGSVQSSLVREVDGSAFDAHVRQMFGNATAAILLEIYAPWCGHCRRLEPVMRDVAQALSGPSAGAAVATLASERQPVSVCRLDGARYGDVSMRFGADGFPALYILLKNAAEAGRPGTFFYAGPHTAEGIVQAVHLGLDGKLAGAPDVAIPLRGWRDPFGWLLPVCSAAMWKSDHVARWLLRHPLAFVSMVLSMVVGIVLMAVRHRPRRPAPRPAKTVNKSS</sequence>
<evidence type="ECO:0000313" key="5">
    <source>
        <dbReference type="EMBL" id="KAK4535191.1"/>
    </source>
</evidence>
<dbReference type="Pfam" id="PF00085">
    <property type="entry name" value="Thioredoxin"/>
    <property type="match status" value="1"/>
</dbReference>
<dbReference type="InterPro" id="IPR017937">
    <property type="entry name" value="Thioredoxin_CS"/>
</dbReference>
<dbReference type="PANTHER" id="PTHR45815:SF3">
    <property type="entry name" value="PROTEIN DISULFIDE-ISOMERASE A6"/>
    <property type="match status" value="1"/>
</dbReference>
<dbReference type="InterPro" id="IPR036249">
    <property type="entry name" value="Thioredoxin-like_sf"/>
</dbReference>
<dbReference type="PROSITE" id="PS51352">
    <property type="entry name" value="THIOREDOXIN_2"/>
    <property type="match status" value="1"/>
</dbReference>
<reference evidence="5 6" key="1">
    <citation type="submission" date="2022-07" db="EMBL/GenBank/DDBJ databases">
        <title>Genome-wide signatures of adaptation to extreme environments.</title>
        <authorList>
            <person name="Cho C.H."/>
            <person name="Yoon H.S."/>
        </authorList>
    </citation>
    <scope>NUCLEOTIDE SEQUENCE [LARGE SCALE GENOMIC DNA]</scope>
    <source>
        <strain evidence="5 6">DBV 063 E5</strain>
    </source>
</reference>
<accession>A0AAV9ISN7</accession>
<dbReference type="GO" id="GO:0005788">
    <property type="term" value="C:endoplasmic reticulum lumen"/>
    <property type="evidence" value="ECO:0007669"/>
    <property type="project" value="TreeGrafter"/>
</dbReference>
<comment type="caution">
    <text evidence="5">The sequence shown here is derived from an EMBL/GenBank/DDBJ whole genome shotgun (WGS) entry which is preliminary data.</text>
</comment>
<dbReference type="InterPro" id="IPR013766">
    <property type="entry name" value="Thioredoxin_domain"/>
</dbReference>
<dbReference type="PANTHER" id="PTHR45815">
    <property type="entry name" value="PROTEIN DISULFIDE-ISOMERASE A6"/>
    <property type="match status" value="1"/>
</dbReference>
<dbReference type="PROSITE" id="PS00194">
    <property type="entry name" value="THIOREDOXIN_1"/>
    <property type="match status" value="1"/>
</dbReference>
<evidence type="ECO:0000259" key="4">
    <source>
        <dbReference type="PROSITE" id="PS51352"/>
    </source>
</evidence>
<evidence type="ECO:0000256" key="1">
    <source>
        <dbReference type="ARBA" id="ARBA00003318"/>
    </source>
</evidence>
<dbReference type="Proteomes" id="UP001301350">
    <property type="component" value="Unassembled WGS sequence"/>
</dbReference>
<feature type="signal peptide" evidence="3">
    <location>
        <begin position="1"/>
        <end position="23"/>
    </location>
</feature>
<feature type="transmembrane region" description="Helical" evidence="2">
    <location>
        <begin position="210"/>
        <end position="228"/>
    </location>
</feature>
<comment type="function">
    <text evidence="1">Participates in various redox reactions through the reversible oxidation of its active center dithiol to a disulfide and catalyzes dithiol-disulfide exchange reactions.</text>
</comment>
<feature type="chain" id="PRO_5043373138" description="Thioredoxin domain-containing protein" evidence="3">
    <location>
        <begin position="24"/>
        <end position="247"/>
    </location>
</feature>
<organism evidence="5 6">
    <name type="scientific">Cyanidium caldarium</name>
    <name type="common">Red alga</name>
    <dbReference type="NCBI Taxonomy" id="2771"/>
    <lineage>
        <taxon>Eukaryota</taxon>
        <taxon>Rhodophyta</taxon>
        <taxon>Bangiophyceae</taxon>
        <taxon>Cyanidiales</taxon>
        <taxon>Cyanidiaceae</taxon>
        <taxon>Cyanidium</taxon>
    </lineage>
</organism>
<keyword evidence="2" id="KW-0472">Membrane</keyword>
<dbReference type="CDD" id="cd02961">
    <property type="entry name" value="PDI_a_family"/>
    <property type="match status" value="1"/>
</dbReference>
<evidence type="ECO:0000313" key="6">
    <source>
        <dbReference type="Proteomes" id="UP001301350"/>
    </source>
</evidence>
<dbReference type="GO" id="GO:0034976">
    <property type="term" value="P:response to endoplasmic reticulum stress"/>
    <property type="evidence" value="ECO:0007669"/>
    <property type="project" value="TreeGrafter"/>
</dbReference>
<dbReference type="EMBL" id="JANCYW010000004">
    <property type="protein sequence ID" value="KAK4535191.1"/>
    <property type="molecule type" value="Genomic_DNA"/>
</dbReference>
<evidence type="ECO:0000256" key="3">
    <source>
        <dbReference type="SAM" id="SignalP"/>
    </source>
</evidence>
<proteinExistence type="predicted"/>